<accession>A0A0Q9Y7F3</accession>
<evidence type="ECO:0000313" key="1">
    <source>
        <dbReference type="EMBL" id="KRG16811.1"/>
    </source>
</evidence>
<reference evidence="1 2" key="1">
    <citation type="submission" date="2015-06" db="EMBL/GenBank/DDBJ databases">
        <title>Genome sequencing project of Bacillus galactosidilyticus PL133.</title>
        <authorList>
            <person name="Gaiero J."/>
            <person name="Nicol R."/>
            <person name="Habash M."/>
        </authorList>
    </citation>
    <scope>NUCLEOTIDE SEQUENCE [LARGE SCALE GENOMIC DNA]</scope>
    <source>
        <strain evidence="1 2">PL133</strain>
    </source>
</reference>
<name>A0A0Q9Y7F3_9BACI</name>
<dbReference type="Proteomes" id="UP000053881">
    <property type="component" value="Unassembled WGS sequence"/>
</dbReference>
<proteinExistence type="predicted"/>
<dbReference type="EMBL" id="LGPB01000027">
    <property type="protein sequence ID" value="KRG16811.1"/>
    <property type="molecule type" value="Genomic_DNA"/>
</dbReference>
<dbReference type="AlphaFoldDB" id="A0A0Q9Y7F3"/>
<sequence>MDGARICFKNYDHLHYTLNRKEIVCKFHNCNKYFPVIFEIASTLVFIGNNFQVAKYHKEGVENGIP</sequence>
<dbReference type="PATRIC" id="fig|217031.4.peg.1078"/>
<comment type="caution">
    <text evidence="1">The sequence shown here is derived from an EMBL/GenBank/DDBJ whole genome shotgun (WGS) entry which is preliminary data.</text>
</comment>
<evidence type="ECO:0000313" key="2">
    <source>
        <dbReference type="Proteomes" id="UP000053881"/>
    </source>
</evidence>
<gene>
    <name evidence="1" type="ORF">ACA29_03270</name>
</gene>
<organism evidence="1 2">
    <name type="scientific">Lederbergia galactosidilytica</name>
    <dbReference type="NCBI Taxonomy" id="217031"/>
    <lineage>
        <taxon>Bacteria</taxon>
        <taxon>Bacillati</taxon>
        <taxon>Bacillota</taxon>
        <taxon>Bacilli</taxon>
        <taxon>Bacillales</taxon>
        <taxon>Bacillaceae</taxon>
        <taxon>Lederbergia</taxon>
    </lineage>
</organism>
<protein>
    <submittedName>
        <fullName evidence="1">Uncharacterized protein</fullName>
    </submittedName>
</protein>